<dbReference type="Proteomes" id="UP000604046">
    <property type="component" value="Unassembled WGS sequence"/>
</dbReference>
<dbReference type="EMBL" id="CAJNDS010000613">
    <property type="protein sequence ID" value="CAE7222871.1"/>
    <property type="molecule type" value="Genomic_DNA"/>
</dbReference>
<sequence length="92" mass="9900">MELKSTSRPQADLAPHLCEHCEAMPKTPEVDGWEAFKQIGRTLSSLCGGGGEVATVATESFHDLHARLITGEAVKFAMFKDTVSLVVNVATQ</sequence>
<dbReference type="AlphaFoldDB" id="A0A812K8U4"/>
<evidence type="ECO:0000313" key="1">
    <source>
        <dbReference type="EMBL" id="CAE7222871.1"/>
    </source>
</evidence>
<gene>
    <name evidence="1" type="ORF">SNAT2548_LOCUS8350</name>
</gene>
<protein>
    <submittedName>
        <fullName evidence="1">Uncharacterized protein</fullName>
    </submittedName>
</protein>
<keyword evidence="2" id="KW-1185">Reference proteome</keyword>
<proteinExistence type="predicted"/>
<organism evidence="1 2">
    <name type="scientific">Symbiodinium natans</name>
    <dbReference type="NCBI Taxonomy" id="878477"/>
    <lineage>
        <taxon>Eukaryota</taxon>
        <taxon>Sar</taxon>
        <taxon>Alveolata</taxon>
        <taxon>Dinophyceae</taxon>
        <taxon>Suessiales</taxon>
        <taxon>Symbiodiniaceae</taxon>
        <taxon>Symbiodinium</taxon>
    </lineage>
</organism>
<accession>A0A812K8U4</accession>
<evidence type="ECO:0000313" key="2">
    <source>
        <dbReference type="Proteomes" id="UP000604046"/>
    </source>
</evidence>
<reference evidence="1" key="1">
    <citation type="submission" date="2021-02" db="EMBL/GenBank/DDBJ databases">
        <authorList>
            <person name="Dougan E. K."/>
            <person name="Rhodes N."/>
            <person name="Thang M."/>
            <person name="Chan C."/>
        </authorList>
    </citation>
    <scope>NUCLEOTIDE SEQUENCE</scope>
</reference>
<name>A0A812K8U4_9DINO</name>
<dbReference type="OrthoDB" id="446890at2759"/>
<comment type="caution">
    <text evidence="1">The sequence shown here is derived from an EMBL/GenBank/DDBJ whole genome shotgun (WGS) entry which is preliminary data.</text>
</comment>